<keyword evidence="4" id="KW-1185">Reference proteome</keyword>
<dbReference type="Proteomes" id="UP001209803">
    <property type="component" value="Chromosome"/>
</dbReference>
<accession>A0ABY8FBB4</accession>
<protein>
    <recommendedName>
        <fullName evidence="2">HTH luxR-type domain-containing protein</fullName>
    </recommendedName>
</protein>
<dbReference type="InterPro" id="IPR000792">
    <property type="entry name" value="Tscrpt_reg_LuxR_C"/>
</dbReference>
<keyword evidence="1" id="KW-1133">Transmembrane helix</keyword>
<proteinExistence type="predicted"/>
<organism evidence="3 4">
    <name type="scientific">Roseibium porphyridii</name>
    <dbReference type="NCBI Taxonomy" id="2866279"/>
    <lineage>
        <taxon>Bacteria</taxon>
        <taxon>Pseudomonadati</taxon>
        <taxon>Pseudomonadota</taxon>
        <taxon>Alphaproteobacteria</taxon>
        <taxon>Hyphomicrobiales</taxon>
        <taxon>Stappiaceae</taxon>
        <taxon>Roseibium</taxon>
    </lineage>
</organism>
<evidence type="ECO:0000256" key="1">
    <source>
        <dbReference type="SAM" id="Phobius"/>
    </source>
</evidence>
<dbReference type="InterPro" id="IPR016032">
    <property type="entry name" value="Sig_transdc_resp-reg_C-effctor"/>
</dbReference>
<feature type="transmembrane region" description="Helical" evidence="1">
    <location>
        <begin position="47"/>
        <end position="62"/>
    </location>
</feature>
<evidence type="ECO:0000259" key="2">
    <source>
        <dbReference type="SMART" id="SM00421"/>
    </source>
</evidence>
<dbReference type="InterPro" id="IPR036388">
    <property type="entry name" value="WH-like_DNA-bd_sf"/>
</dbReference>
<keyword evidence="1" id="KW-0472">Membrane</keyword>
<gene>
    <name evidence="3" type="ORF">K1718_08885</name>
</gene>
<sequence length="178" mass="19749">MIDPSGPFRHWQTLFAVFVLIVFGTSIIEIVSEFMSGETLHSMADDIARLAVSALVLAGFVIDRRAQQNALKDLGGQLQKARGQLARLDSRSPELAGQYRAVMQKQFDAWNLTGSEQDVVIGMLKGLSFREIAGLRQTREKTVRQQASSVYRKAGVSSRNELTAWFFEDMLDPPASGN</sequence>
<dbReference type="EMBL" id="CP120863">
    <property type="protein sequence ID" value="WFE91457.1"/>
    <property type="molecule type" value="Genomic_DNA"/>
</dbReference>
<dbReference type="SUPFAM" id="SSF46894">
    <property type="entry name" value="C-terminal effector domain of the bipartite response regulators"/>
    <property type="match status" value="1"/>
</dbReference>
<dbReference type="Gene3D" id="1.10.10.10">
    <property type="entry name" value="Winged helix-like DNA-binding domain superfamily/Winged helix DNA-binding domain"/>
    <property type="match status" value="1"/>
</dbReference>
<reference evidence="3 4" key="1">
    <citation type="submission" date="2023-03" db="EMBL/GenBank/DDBJ databases">
        <title>Roseibium porphyridii sp. nov. and Roseibium rhodosorbium sp. nov. isolated from marine algae, Porphyridium cruentum and Rhodosorus marinus, respectively.</title>
        <authorList>
            <person name="Lee M.W."/>
            <person name="Choi B.J."/>
            <person name="Lee J.K."/>
            <person name="Choi D.G."/>
            <person name="Baek J.H."/>
            <person name="Bayburt H."/>
            <person name="Kim J.M."/>
            <person name="Han D.M."/>
            <person name="Kim K.H."/>
            <person name="Jeon C.O."/>
        </authorList>
    </citation>
    <scope>NUCLEOTIDE SEQUENCE [LARGE SCALE GENOMIC DNA]</scope>
    <source>
        <strain evidence="3 4">KMA01</strain>
    </source>
</reference>
<keyword evidence="1" id="KW-0812">Transmembrane</keyword>
<feature type="domain" description="HTH luxR-type" evidence="2">
    <location>
        <begin position="109"/>
        <end position="166"/>
    </location>
</feature>
<name>A0ABY8FBB4_9HYPH</name>
<evidence type="ECO:0000313" key="3">
    <source>
        <dbReference type="EMBL" id="WFE91457.1"/>
    </source>
</evidence>
<feature type="transmembrane region" description="Helical" evidence="1">
    <location>
        <begin position="12"/>
        <end position="35"/>
    </location>
</feature>
<dbReference type="SMART" id="SM00421">
    <property type="entry name" value="HTH_LUXR"/>
    <property type="match status" value="1"/>
</dbReference>
<dbReference type="RefSeq" id="WP_265683888.1">
    <property type="nucleotide sequence ID" value="NZ_CP120863.1"/>
</dbReference>
<evidence type="ECO:0000313" key="4">
    <source>
        <dbReference type="Proteomes" id="UP001209803"/>
    </source>
</evidence>